<dbReference type="Proteomes" id="UP001055072">
    <property type="component" value="Unassembled WGS sequence"/>
</dbReference>
<sequence>MQDTRQQNENTEEDQSPIFREPVASDLMLSSPEIKLEYDKSSILSISSTSLEPDSSVSVGKTLSDAQNTSNATTLGQQSCGDNPIPHIGPRHDIRIPASTRIPPELFDNILFYLCLGYDPQSNGEESSRIHITASSLVCRYWANLCRRALFRNKELKICSFEEAQTLIKYARQGCPLLVPVHRLIKSISVEQSYDEGKSFCDHIYTLKTGLGILKLTGPVPHGFPPCKLDTPHWTLPPSVATPPSLLSYEEIRVENVRLPSFKHVSKYVGHFVRSPDIYFRNLTWDADGQEPPLRFRTGGSRKVKDNDFFVHAEGCTDNFSLCSLVATLHPRWRSLMHTLPDDESQWITMTIRQTRDMMAGNQACRLRIIGPTEDEPLPTTTINAEFRADDQFWALDFHLCNCAAANSPAPDVRVVCVVLDVGRVGEEVVINVGSLIPYLRHLSMLRLVTLRFDIYEDLLAVMEHRLPLILYPPLVKRRARPCAYMFVCQRNPDYKFRVEASPDEYDYIGIDPITLSPIGSIPRGSVYEHWSKISQVFQ</sequence>
<gene>
    <name evidence="1" type="ORF">BDY19DRAFT_999056</name>
</gene>
<evidence type="ECO:0000313" key="2">
    <source>
        <dbReference type="Proteomes" id="UP001055072"/>
    </source>
</evidence>
<keyword evidence="2" id="KW-1185">Reference proteome</keyword>
<protein>
    <submittedName>
        <fullName evidence="1">Uncharacterized protein</fullName>
    </submittedName>
</protein>
<proteinExistence type="predicted"/>
<comment type="caution">
    <text evidence="1">The sequence shown here is derived from an EMBL/GenBank/DDBJ whole genome shotgun (WGS) entry which is preliminary data.</text>
</comment>
<organism evidence="1 2">
    <name type="scientific">Irpex rosettiformis</name>
    <dbReference type="NCBI Taxonomy" id="378272"/>
    <lineage>
        <taxon>Eukaryota</taxon>
        <taxon>Fungi</taxon>
        <taxon>Dikarya</taxon>
        <taxon>Basidiomycota</taxon>
        <taxon>Agaricomycotina</taxon>
        <taxon>Agaricomycetes</taxon>
        <taxon>Polyporales</taxon>
        <taxon>Irpicaceae</taxon>
        <taxon>Irpex</taxon>
    </lineage>
</organism>
<reference evidence="1" key="1">
    <citation type="journal article" date="2021" name="Environ. Microbiol.">
        <title>Gene family expansions and transcriptome signatures uncover fungal adaptations to wood decay.</title>
        <authorList>
            <person name="Hage H."/>
            <person name="Miyauchi S."/>
            <person name="Viragh M."/>
            <person name="Drula E."/>
            <person name="Min B."/>
            <person name="Chaduli D."/>
            <person name="Navarro D."/>
            <person name="Favel A."/>
            <person name="Norest M."/>
            <person name="Lesage-Meessen L."/>
            <person name="Balint B."/>
            <person name="Merenyi Z."/>
            <person name="de Eugenio L."/>
            <person name="Morin E."/>
            <person name="Martinez A.T."/>
            <person name="Baldrian P."/>
            <person name="Stursova M."/>
            <person name="Martinez M.J."/>
            <person name="Novotny C."/>
            <person name="Magnuson J.K."/>
            <person name="Spatafora J.W."/>
            <person name="Maurice S."/>
            <person name="Pangilinan J."/>
            <person name="Andreopoulos W."/>
            <person name="LaButti K."/>
            <person name="Hundley H."/>
            <person name="Na H."/>
            <person name="Kuo A."/>
            <person name="Barry K."/>
            <person name="Lipzen A."/>
            <person name="Henrissat B."/>
            <person name="Riley R."/>
            <person name="Ahrendt S."/>
            <person name="Nagy L.G."/>
            <person name="Grigoriev I.V."/>
            <person name="Martin F."/>
            <person name="Rosso M.N."/>
        </authorList>
    </citation>
    <scope>NUCLEOTIDE SEQUENCE</scope>
    <source>
        <strain evidence="1">CBS 384.51</strain>
    </source>
</reference>
<dbReference type="EMBL" id="MU275074">
    <property type="protein sequence ID" value="KAI0082934.1"/>
    <property type="molecule type" value="Genomic_DNA"/>
</dbReference>
<name>A0ACB8TLT5_9APHY</name>
<evidence type="ECO:0000313" key="1">
    <source>
        <dbReference type="EMBL" id="KAI0082934.1"/>
    </source>
</evidence>
<accession>A0ACB8TLT5</accession>